<feature type="binding site" evidence="10">
    <location>
        <begin position="280"/>
        <end position="287"/>
    </location>
    <ligand>
        <name>ATP</name>
        <dbReference type="ChEBI" id="CHEBI:30616"/>
    </ligand>
</feature>
<dbReference type="RefSeq" id="WP_166779294.1">
    <property type="nucleotide sequence ID" value="NZ_JAAOYO010000001.1"/>
</dbReference>
<comment type="similarity">
    <text evidence="1">Belongs to the helicase family. UvrD subfamily.</text>
</comment>
<dbReference type="PANTHER" id="PTHR11070:SF45">
    <property type="entry name" value="DNA 3'-5' HELICASE"/>
    <property type="match status" value="1"/>
</dbReference>
<dbReference type="Pfam" id="PF08378">
    <property type="entry name" value="NERD"/>
    <property type="match status" value="1"/>
</dbReference>
<dbReference type="SUPFAM" id="SSF52540">
    <property type="entry name" value="P-loop containing nucleoside triphosphate hydrolases"/>
    <property type="match status" value="1"/>
</dbReference>
<evidence type="ECO:0000256" key="6">
    <source>
        <dbReference type="ARBA" id="ARBA00023235"/>
    </source>
</evidence>
<proteinExistence type="inferred from homology"/>
<comment type="catalytic activity">
    <reaction evidence="9">
        <text>ATP + H2O = ADP + phosphate + H(+)</text>
        <dbReference type="Rhea" id="RHEA:13065"/>
        <dbReference type="ChEBI" id="CHEBI:15377"/>
        <dbReference type="ChEBI" id="CHEBI:15378"/>
        <dbReference type="ChEBI" id="CHEBI:30616"/>
        <dbReference type="ChEBI" id="CHEBI:43474"/>
        <dbReference type="ChEBI" id="CHEBI:456216"/>
        <dbReference type="EC" id="5.6.2.4"/>
    </reaction>
</comment>
<evidence type="ECO:0000256" key="7">
    <source>
        <dbReference type="ARBA" id="ARBA00034617"/>
    </source>
</evidence>
<evidence type="ECO:0000259" key="12">
    <source>
        <dbReference type="PROSITE" id="PS50965"/>
    </source>
</evidence>
<feature type="region of interest" description="Disordered" evidence="11">
    <location>
        <begin position="1"/>
        <end position="27"/>
    </location>
</feature>
<evidence type="ECO:0000256" key="8">
    <source>
        <dbReference type="ARBA" id="ARBA00034808"/>
    </source>
</evidence>
<reference evidence="14 15" key="1">
    <citation type="submission" date="2020-03" db="EMBL/GenBank/DDBJ databases">
        <title>Above-ground endophytic microbial communities from plants in different locations in the United States.</title>
        <authorList>
            <person name="Frank C."/>
        </authorList>
    </citation>
    <scope>NUCLEOTIDE SEQUENCE [LARGE SCALE GENOMIC DNA]</scope>
    <source>
        <strain evidence="14 15">WW7</strain>
    </source>
</reference>
<dbReference type="PROSITE" id="PS51198">
    <property type="entry name" value="UVRD_HELICASE_ATP_BIND"/>
    <property type="match status" value="1"/>
</dbReference>
<evidence type="ECO:0000256" key="3">
    <source>
        <dbReference type="ARBA" id="ARBA00022801"/>
    </source>
</evidence>
<sequence>MTIAGDSAAVEAQRQRGHARELRRQADEAEARAGRFEVAHRTESETAALLAPLAAIGYHLIADRRWPGSPTAQVDMVVVGPSGVFIVDTKAWREVAVHDGRITRGQEDVTDGVANLADLAWNTEKALAEIGLAPGEVHAVVALAGQRYVQANVASVDIVGTRDLIAHITRPKARLSATSVDAVLRSVLEHFPVITSDTLRPPQIVVSQTVLPRSTGLGLSDHPEMHPDPDLHVDTLDDEIVDHLLDGVLEAPIEDWMAFLDPAQARLVRRNFNGPARIRGAAGTGKTVVGLHRAVYLARATGGRVLFTTYIRTLPAVLKSLLERLAPDMVGRVDFVNVHAFASRLLKERGVTFRVDTLEAQRAFSDAWNVISASSPLKAPRFTRRYWEDEIAYVVKGRGLTHFDEYADLARVGRKHALPVDVRHAVWDLYEGYTANLRQRGVCDFEDTVLLARDAVREIPLDRYDAVIVDEAQDLSCAMVSLLHALVGDRPDGLTLIGDGQQTIYPGGYTLGEVGISLAGRGVVLDVNHRNTAEILDFAKQMVADDQFVDIEGVDGVGDAVSDITRSGEEPDLHHFTNRDDHDAALLARVEQVLRLVGTGRGDVGILTATNPQADKVRALLDTAGVASVSLKNYAGKSSDQIRVGTIKRAKGLEFKQVLLPHVPAKLLADAPQTESVADRERRELDRRELYVGMTRARDGLWVGALGKVGSAAG</sequence>
<evidence type="ECO:0000313" key="14">
    <source>
        <dbReference type="EMBL" id="NII40222.1"/>
    </source>
</evidence>
<dbReference type="EMBL" id="JAAOYO010000001">
    <property type="protein sequence ID" value="NII40222.1"/>
    <property type="molecule type" value="Genomic_DNA"/>
</dbReference>
<dbReference type="InterPro" id="IPR013986">
    <property type="entry name" value="DExx_box_DNA_helicase_dom_sf"/>
</dbReference>
<dbReference type="Pfam" id="PF00580">
    <property type="entry name" value="UvrD-helicase"/>
    <property type="match status" value="1"/>
</dbReference>
<dbReference type="InterPro" id="IPR014016">
    <property type="entry name" value="UvrD-like_ATP-bd"/>
</dbReference>
<evidence type="ECO:0000259" key="13">
    <source>
        <dbReference type="PROSITE" id="PS51198"/>
    </source>
</evidence>
<accession>A0ABX0T417</accession>
<keyword evidence="15" id="KW-1185">Reference proteome</keyword>
<feature type="compositionally biased region" description="Basic and acidic residues" evidence="11">
    <location>
        <begin position="18"/>
        <end position="27"/>
    </location>
</feature>
<keyword evidence="5 10" id="KW-0067">ATP-binding</keyword>
<dbReference type="EC" id="5.6.2.4" evidence="8"/>
<dbReference type="PROSITE" id="PS50965">
    <property type="entry name" value="NERD"/>
    <property type="match status" value="1"/>
</dbReference>
<organism evidence="14 15">
    <name type="scientific">Curtobacterium salicis</name>
    <dbReference type="NCBI Taxonomy" id="1779862"/>
    <lineage>
        <taxon>Bacteria</taxon>
        <taxon>Bacillati</taxon>
        <taxon>Actinomycetota</taxon>
        <taxon>Actinomycetes</taxon>
        <taxon>Micrococcales</taxon>
        <taxon>Microbacteriaceae</taxon>
        <taxon>Curtobacterium</taxon>
    </lineage>
</organism>
<dbReference type="Pfam" id="PF13361">
    <property type="entry name" value="UvrD_C"/>
    <property type="match status" value="1"/>
</dbReference>
<evidence type="ECO:0000256" key="11">
    <source>
        <dbReference type="SAM" id="MobiDB-lite"/>
    </source>
</evidence>
<dbReference type="InterPro" id="IPR011528">
    <property type="entry name" value="NERD"/>
</dbReference>
<dbReference type="Gene3D" id="1.10.10.160">
    <property type="match status" value="1"/>
</dbReference>
<evidence type="ECO:0000256" key="9">
    <source>
        <dbReference type="ARBA" id="ARBA00048988"/>
    </source>
</evidence>
<evidence type="ECO:0000256" key="2">
    <source>
        <dbReference type="ARBA" id="ARBA00022741"/>
    </source>
</evidence>
<gene>
    <name evidence="14" type="ORF">E9228_000841</name>
</gene>
<comment type="caution">
    <text evidence="14">The sequence shown here is derived from an EMBL/GenBank/DDBJ whole genome shotgun (WGS) entry which is preliminary data.</text>
</comment>
<feature type="domain" description="UvrD-like helicase ATP-binding" evidence="13">
    <location>
        <begin position="259"/>
        <end position="532"/>
    </location>
</feature>
<dbReference type="InterPro" id="IPR027417">
    <property type="entry name" value="P-loop_NTPase"/>
</dbReference>
<comment type="catalytic activity">
    <reaction evidence="7">
        <text>Couples ATP hydrolysis with the unwinding of duplex DNA by translocating in the 3'-5' direction.</text>
        <dbReference type="EC" id="5.6.2.4"/>
    </reaction>
</comment>
<dbReference type="InterPro" id="IPR000212">
    <property type="entry name" value="DNA_helicase_UvrD/REP"/>
</dbReference>
<evidence type="ECO:0000256" key="10">
    <source>
        <dbReference type="PROSITE-ProRule" id="PRU00560"/>
    </source>
</evidence>
<evidence type="ECO:0000256" key="4">
    <source>
        <dbReference type="ARBA" id="ARBA00022806"/>
    </source>
</evidence>
<feature type="domain" description="NERD" evidence="12">
    <location>
        <begin position="38"/>
        <end position="150"/>
    </location>
</feature>
<dbReference type="Proteomes" id="UP001318300">
    <property type="component" value="Unassembled WGS sequence"/>
</dbReference>
<keyword evidence="6" id="KW-0413">Isomerase</keyword>
<keyword evidence="3 10" id="KW-0378">Hydrolase</keyword>
<evidence type="ECO:0000313" key="15">
    <source>
        <dbReference type="Proteomes" id="UP001318300"/>
    </source>
</evidence>
<protein>
    <recommendedName>
        <fullName evidence="8">DNA 3'-5' helicase</fullName>
        <ecNumber evidence="8">5.6.2.4</ecNumber>
    </recommendedName>
</protein>
<dbReference type="Gene3D" id="3.40.50.300">
    <property type="entry name" value="P-loop containing nucleotide triphosphate hydrolases"/>
    <property type="match status" value="2"/>
</dbReference>
<dbReference type="PANTHER" id="PTHR11070">
    <property type="entry name" value="UVRD / RECB / PCRA DNA HELICASE FAMILY MEMBER"/>
    <property type="match status" value="1"/>
</dbReference>
<keyword evidence="4 10" id="KW-0347">Helicase</keyword>
<keyword evidence="2 10" id="KW-0547">Nucleotide-binding</keyword>
<name>A0ABX0T417_9MICO</name>
<evidence type="ECO:0000256" key="1">
    <source>
        <dbReference type="ARBA" id="ARBA00009922"/>
    </source>
</evidence>
<evidence type="ECO:0000256" key="5">
    <source>
        <dbReference type="ARBA" id="ARBA00022840"/>
    </source>
</evidence>
<dbReference type="InterPro" id="IPR014017">
    <property type="entry name" value="DNA_helicase_UvrD-like_C"/>
</dbReference>